<proteinExistence type="predicted"/>
<dbReference type="Pfam" id="PF08241">
    <property type="entry name" value="Methyltransf_11"/>
    <property type="match status" value="1"/>
</dbReference>
<name>A0A7J3WC22_CALS0</name>
<gene>
    <name evidence="2" type="ORF">ENM30_02955</name>
</gene>
<accession>A0A7J3WC22</accession>
<evidence type="ECO:0000259" key="1">
    <source>
        <dbReference type="Pfam" id="PF08241"/>
    </source>
</evidence>
<dbReference type="InterPro" id="IPR029063">
    <property type="entry name" value="SAM-dependent_MTases_sf"/>
</dbReference>
<feature type="domain" description="Methyltransferase type 11" evidence="1">
    <location>
        <begin position="67"/>
        <end position="151"/>
    </location>
</feature>
<sequence>MVQSLSAYWDWVARTSFHLRHDKPAVTDVFYRQIVLSLLDQLVSGNPRRILKLDAYNEATNTQYGYYLMKNDRELVLVDISSGIAKKAYERAKAKKLYGRTHIVVGDFRRLPLRSGCVDMSCSFGSIEHVPEYDVAFCEQVRVVKEGGEVVVGVPNIANLWFRVVSTKILHVLGLMRKMTNPEKHFLRPQLIALAKSLGLSDIVFSGYHLFPKQLRWLDLWLDSRGRNPLRRSGLFFWLLKGFTLLELKYPFVRNFAEMILVRGVRVVGQDRGRRSIGDEAADKGLLKQST</sequence>
<comment type="caution">
    <text evidence="2">The sequence shown here is derived from an EMBL/GenBank/DDBJ whole genome shotgun (WGS) entry which is preliminary data.</text>
</comment>
<dbReference type="InterPro" id="IPR013216">
    <property type="entry name" value="Methyltransf_11"/>
</dbReference>
<reference evidence="2" key="1">
    <citation type="journal article" date="2020" name="mSystems">
        <title>Genome- and Community-Level Interaction Insights into Carbon Utilization and Element Cycling Functions of Hydrothermarchaeota in Hydrothermal Sediment.</title>
        <authorList>
            <person name="Zhou Z."/>
            <person name="Liu Y."/>
            <person name="Xu W."/>
            <person name="Pan J."/>
            <person name="Luo Z.H."/>
            <person name="Li M."/>
        </authorList>
    </citation>
    <scope>NUCLEOTIDE SEQUENCE [LARGE SCALE GENOMIC DNA]</scope>
    <source>
        <strain evidence="2">SpSt-1073</strain>
    </source>
</reference>
<dbReference type="SUPFAM" id="SSF53335">
    <property type="entry name" value="S-adenosyl-L-methionine-dependent methyltransferases"/>
    <property type="match status" value="1"/>
</dbReference>
<keyword evidence="2" id="KW-0808">Transferase</keyword>
<dbReference type="AlphaFoldDB" id="A0A7J3WC22"/>
<keyword evidence="2" id="KW-0489">Methyltransferase</keyword>
<dbReference type="GO" id="GO:0032259">
    <property type="term" value="P:methylation"/>
    <property type="evidence" value="ECO:0007669"/>
    <property type="project" value="UniProtKB-KW"/>
</dbReference>
<dbReference type="Gene3D" id="3.40.50.150">
    <property type="entry name" value="Vaccinia Virus protein VP39"/>
    <property type="match status" value="1"/>
</dbReference>
<dbReference type="GO" id="GO:0008757">
    <property type="term" value="F:S-adenosylmethionine-dependent methyltransferase activity"/>
    <property type="evidence" value="ECO:0007669"/>
    <property type="project" value="InterPro"/>
</dbReference>
<dbReference type="EMBL" id="DRXG01000059">
    <property type="protein sequence ID" value="HHN52253.1"/>
    <property type="molecule type" value="Genomic_DNA"/>
</dbReference>
<evidence type="ECO:0000313" key="2">
    <source>
        <dbReference type="EMBL" id="HHN52253.1"/>
    </source>
</evidence>
<organism evidence="2">
    <name type="scientific">Caldiarchaeum subterraneum</name>
    <dbReference type="NCBI Taxonomy" id="311458"/>
    <lineage>
        <taxon>Archaea</taxon>
        <taxon>Nitrososphaerota</taxon>
        <taxon>Candidatus Caldarchaeales</taxon>
        <taxon>Candidatus Caldarchaeaceae</taxon>
        <taxon>Candidatus Caldarchaeum</taxon>
    </lineage>
</organism>
<protein>
    <submittedName>
        <fullName evidence="2">Class I SAM-dependent methyltransferase</fullName>
    </submittedName>
</protein>